<accession>A0A4V1Z7W5</accession>
<dbReference type="EMBL" id="SEZK01000080">
    <property type="protein sequence ID" value="RYU46803.1"/>
    <property type="molecule type" value="Genomic_DNA"/>
</dbReference>
<feature type="domain" description="MobA/VirD2-like nuclease" evidence="2">
    <location>
        <begin position="74"/>
        <end position="183"/>
    </location>
</feature>
<organism evidence="3 4">
    <name type="scientific">Aliivibrio finisterrensis</name>
    <dbReference type="NCBI Taxonomy" id="511998"/>
    <lineage>
        <taxon>Bacteria</taxon>
        <taxon>Pseudomonadati</taxon>
        <taxon>Pseudomonadota</taxon>
        <taxon>Gammaproteobacteria</taxon>
        <taxon>Vibrionales</taxon>
        <taxon>Vibrionaceae</taxon>
        <taxon>Aliivibrio</taxon>
    </lineage>
</organism>
<comment type="caution">
    <text evidence="3">The sequence shown here is derived from an EMBL/GenBank/DDBJ whole genome shotgun (WGS) entry which is preliminary data.</text>
</comment>
<evidence type="ECO:0000256" key="1">
    <source>
        <dbReference type="SAM" id="Coils"/>
    </source>
</evidence>
<name>A0A4V1Z7W5_9GAMM</name>
<evidence type="ECO:0000313" key="4">
    <source>
        <dbReference type="Proteomes" id="UP000294063"/>
    </source>
</evidence>
<gene>
    <name evidence="3" type="ORF">ERW57_18980</name>
</gene>
<dbReference type="RefSeq" id="WP_130049458.1">
    <property type="nucleotide sequence ID" value="NZ_SEZK01000080.1"/>
</dbReference>
<dbReference type="Proteomes" id="UP000294063">
    <property type="component" value="Unassembled WGS sequence"/>
</dbReference>
<dbReference type="AlphaFoldDB" id="A0A4V1Z7W5"/>
<evidence type="ECO:0000313" key="3">
    <source>
        <dbReference type="EMBL" id="RYU46803.1"/>
    </source>
</evidence>
<reference evidence="3 4" key="1">
    <citation type="submission" date="2019-02" db="EMBL/GenBank/DDBJ databases">
        <title>Genome sequences of Aliivibrio finisterrensis strains from farmed Atlantic salmon.</title>
        <authorList>
            <person name="Bowman J.P."/>
        </authorList>
    </citation>
    <scope>NUCLEOTIDE SEQUENCE [LARGE SCALE GENOMIC DNA]</scope>
    <source>
        <strain evidence="3 4">A46</strain>
    </source>
</reference>
<sequence length="469" mass="52385">MIYKEPDQKGGKHSSATAETLVEYIAGNDERIAKNLIQYANGDTKAAGAITEFICASNITNIPEGARSAPGEQLDMSAAIKEMQSSIALNTNVKQQFKHMIVSLDTDESLNNSQWRKTVRKLMKHLGYDNCRYIVFKHNDTDEQHVHIVTSTIDTITRKRVRDSYSKVRAQEVMRELEKEFGLRELVSSKDIGYDVKAEINDASIFNKKAQIARLVKQGINKLAKDSNLAEFVIAVESTHPDLKVEIQKKNGTATGLVFNLNDVRMSASQLGGNRKYTLGKLIGSGILDKACRCLDNHEEELERAAEHAQKQLLDAVAAADDKRDEDNATTLIKLSVSARHAKEVNNLISDMRLAMRARRAIRGASDVAYVVEVRSALSDFGGSIGNIAEALIEHLLYQFLENKEKAYAESIQKTYNSTIVEEISETEYKNFTANAYTEILNKDNKNKKDKVYNAFGSVIGKELYIHNS</sequence>
<evidence type="ECO:0000259" key="2">
    <source>
        <dbReference type="Pfam" id="PF03432"/>
    </source>
</evidence>
<protein>
    <submittedName>
        <fullName evidence="3">Type IV secretion system protein VirD2</fullName>
    </submittedName>
</protein>
<proteinExistence type="predicted"/>
<feature type="coiled-coil region" evidence="1">
    <location>
        <begin position="288"/>
        <end position="319"/>
    </location>
</feature>
<dbReference type="InterPro" id="IPR005094">
    <property type="entry name" value="Endonuclease_MobA/VirD2"/>
</dbReference>
<dbReference type="Pfam" id="PF03432">
    <property type="entry name" value="Relaxase"/>
    <property type="match status" value="1"/>
</dbReference>
<keyword evidence="1" id="KW-0175">Coiled coil</keyword>